<gene>
    <name evidence="1" type="ORF">C8N25_102183</name>
</gene>
<proteinExistence type="predicted"/>
<keyword evidence="2" id="KW-1185">Reference proteome</keyword>
<sequence length="36" mass="4096">MIINIVVSVFSEAQSPDLQLEKFDFWEVLNPTKSGL</sequence>
<reference evidence="1 2" key="1">
    <citation type="submission" date="2018-08" db="EMBL/GenBank/DDBJ databases">
        <title>Genomic Encyclopedia of Archaeal and Bacterial Type Strains, Phase II (KMG-II): from individual species to whole genera.</title>
        <authorList>
            <person name="Goeker M."/>
        </authorList>
    </citation>
    <scope>NUCLEOTIDE SEQUENCE [LARGE SCALE GENOMIC DNA]</scope>
    <source>
        <strain evidence="1 2">DSM 15986</strain>
    </source>
</reference>
<dbReference type="AlphaFoldDB" id="A0A3E0E591"/>
<evidence type="ECO:0000313" key="1">
    <source>
        <dbReference type="EMBL" id="REG92780.1"/>
    </source>
</evidence>
<evidence type="ECO:0000313" key="2">
    <source>
        <dbReference type="Proteomes" id="UP000256405"/>
    </source>
</evidence>
<accession>A0A3E0E591</accession>
<organism evidence="1 2">
    <name type="scientific">Algoriphagus antarcticus</name>
    <dbReference type="NCBI Taxonomy" id="238540"/>
    <lineage>
        <taxon>Bacteria</taxon>
        <taxon>Pseudomonadati</taxon>
        <taxon>Bacteroidota</taxon>
        <taxon>Cytophagia</taxon>
        <taxon>Cytophagales</taxon>
        <taxon>Cyclobacteriaceae</taxon>
        <taxon>Algoriphagus</taxon>
    </lineage>
</organism>
<dbReference type="Proteomes" id="UP000256405">
    <property type="component" value="Unassembled WGS sequence"/>
</dbReference>
<protein>
    <submittedName>
        <fullName evidence="1">Uncharacterized protein</fullName>
    </submittedName>
</protein>
<dbReference type="EMBL" id="QUNF01000002">
    <property type="protein sequence ID" value="REG92780.1"/>
    <property type="molecule type" value="Genomic_DNA"/>
</dbReference>
<comment type="caution">
    <text evidence="1">The sequence shown here is derived from an EMBL/GenBank/DDBJ whole genome shotgun (WGS) entry which is preliminary data.</text>
</comment>
<name>A0A3E0E591_9BACT</name>